<dbReference type="EMBL" id="JANIIK010000046">
    <property type="protein sequence ID" value="KAJ3603168.1"/>
    <property type="molecule type" value="Genomic_DNA"/>
</dbReference>
<gene>
    <name evidence="1" type="ORF">NHX12_030911</name>
</gene>
<dbReference type="PROSITE" id="PS51257">
    <property type="entry name" value="PROKAR_LIPOPROTEIN"/>
    <property type="match status" value="1"/>
</dbReference>
<accession>A0A9Q0ECP8</accession>
<reference evidence="1" key="1">
    <citation type="submission" date="2022-07" db="EMBL/GenBank/DDBJ databases">
        <title>Chromosome-level genome of Muraenolepis orangiensis.</title>
        <authorList>
            <person name="Kim J."/>
        </authorList>
    </citation>
    <scope>NUCLEOTIDE SEQUENCE</scope>
    <source>
        <strain evidence="1">KU_S4_2022</strain>
        <tissue evidence="1">Muscle</tissue>
    </source>
</reference>
<sequence length="103" mass="11708">MTSPAKFRKDKEIVAEYETQVKVSLCSPGATSLACVPPTCCHVQHMTHTSKRLLVALWCSCNGHHTYCKEEEEAFHRPGMHCDTFVRFKSKLFGTTYEANRLD</sequence>
<proteinExistence type="predicted"/>
<dbReference type="Proteomes" id="UP001148018">
    <property type="component" value="Unassembled WGS sequence"/>
</dbReference>
<dbReference type="AlphaFoldDB" id="A0A9Q0ECP8"/>
<dbReference type="OrthoDB" id="8955873at2759"/>
<evidence type="ECO:0000313" key="2">
    <source>
        <dbReference type="Proteomes" id="UP001148018"/>
    </source>
</evidence>
<evidence type="ECO:0000313" key="1">
    <source>
        <dbReference type="EMBL" id="KAJ3603168.1"/>
    </source>
</evidence>
<protein>
    <submittedName>
        <fullName evidence="1">Uncharacterized protein</fullName>
    </submittedName>
</protein>
<keyword evidence="2" id="KW-1185">Reference proteome</keyword>
<comment type="caution">
    <text evidence="1">The sequence shown here is derived from an EMBL/GenBank/DDBJ whole genome shotgun (WGS) entry which is preliminary data.</text>
</comment>
<organism evidence="1 2">
    <name type="scientific">Muraenolepis orangiensis</name>
    <name type="common">Patagonian moray cod</name>
    <dbReference type="NCBI Taxonomy" id="630683"/>
    <lineage>
        <taxon>Eukaryota</taxon>
        <taxon>Metazoa</taxon>
        <taxon>Chordata</taxon>
        <taxon>Craniata</taxon>
        <taxon>Vertebrata</taxon>
        <taxon>Euteleostomi</taxon>
        <taxon>Actinopterygii</taxon>
        <taxon>Neopterygii</taxon>
        <taxon>Teleostei</taxon>
        <taxon>Neoteleostei</taxon>
        <taxon>Acanthomorphata</taxon>
        <taxon>Zeiogadaria</taxon>
        <taxon>Gadariae</taxon>
        <taxon>Gadiformes</taxon>
        <taxon>Muraenolepidoidei</taxon>
        <taxon>Muraenolepididae</taxon>
        <taxon>Muraenolepis</taxon>
    </lineage>
</organism>
<name>A0A9Q0ECP8_9TELE</name>